<proteinExistence type="predicted"/>
<sequence length="115" mass="11999">MPNSNLGEGGREVRVNHAQKVPQAAEIVGKPFQVNAEAAASAAQQSEQHGIVTAEAIQGLPPSSTALQASHRPPGAARPPVTPMGADLLLRTFTYTSFALKEPAKLSSALLVHLK</sequence>
<dbReference type="RefSeq" id="XP_013242580.1">
    <property type="nucleotide sequence ID" value="XM_013387126.1"/>
</dbReference>
<dbReference type="EMBL" id="JMSN01000056">
    <property type="protein sequence ID" value="KDN43959.1"/>
    <property type="molecule type" value="Genomic_DNA"/>
</dbReference>
<accession>A0A066VYS0</accession>
<evidence type="ECO:0000313" key="2">
    <source>
        <dbReference type="EMBL" id="KDN43959.1"/>
    </source>
</evidence>
<keyword evidence="3" id="KW-1185">Reference proteome</keyword>
<name>A0A066VYS0_TILAU</name>
<reference evidence="2 3" key="1">
    <citation type="submission" date="2014-05" db="EMBL/GenBank/DDBJ databases">
        <title>Draft genome sequence of a rare smut relative, Tilletiaria anomala UBC 951.</title>
        <authorList>
            <consortium name="DOE Joint Genome Institute"/>
            <person name="Toome M."/>
            <person name="Kuo A."/>
            <person name="Henrissat B."/>
            <person name="Lipzen A."/>
            <person name="Tritt A."/>
            <person name="Yoshinaga Y."/>
            <person name="Zane M."/>
            <person name="Barry K."/>
            <person name="Grigoriev I.V."/>
            <person name="Spatafora J.W."/>
            <person name="Aimea M.C."/>
        </authorList>
    </citation>
    <scope>NUCLEOTIDE SEQUENCE [LARGE SCALE GENOMIC DNA]</scope>
    <source>
        <strain evidence="2 3">UBC 951</strain>
    </source>
</reference>
<feature type="region of interest" description="Disordered" evidence="1">
    <location>
        <begin position="63"/>
        <end position="83"/>
    </location>
</feature>
<dbReference type="HOGENOM" id="CLU_2110646_0_0_1"/>
<evidence type="ECO:0008006" key="4">
    <source>
        <dbReference type="Google" id="ProtNLM"/>
    </source>
</evidence>
<dbReference type="GeneID" id="25267245"/>
<evidence type="ECO:0000313" key="3">
    <source>
        <dbReference type="Proteomes" id="UP000027361"/>
    </source>
</evidence>
<dbReference type="InParanoid" id="A0A066VYS0"/>
<organism evidence="2 3">
    <name type="scientific">Tilletiaria anomala (strain ATCC 24038 / CBS 436.72 / UBC 951)</name>
    <dbReference type="NCBI Taxonomy" id="1037660"/>
    <lineage>
        <taxon>Eukaryota</taxon>
        <taxon>Fungi</taxon>
        <taxon>Dikarya</taxon>
        <taxon>Basidiomycota</taxon>
        <taxon>Ustilaginomycotina</taxon>
        <taxon>Exobasidiomycetes</taxon>
        <taxon>Georgefischeriales</taxon>
        <taxon>Tilletiariaceae</taxon>
        <taxon>Tilletiaria</taxon>
    </lineage>
</organism>
<protein>
    <recommendedName>
        <fullName evidence="4">SMP domain-containing protein</fullName>
    </recommendedName>
</protein>
<dbReference type="AlphaFoldDB" id="A0A066VYS0"/>
<gene>
    <name evidence="2" type="ORF">K437DRAFT_294992</name>
</gene>
<evidence type="ECO:0000256" key="1">
    <source>
        <dbReference type="SAM" id="MobiDB-lite"/>
    </source>
</evidence>
<dbReference type="Proteomes" id="UP000027361">
    <property type="component" value="Unassembled WGS sequence"/>
</dbReference>
<comment type="caution">
    <text evidence="2">The sequence shown here is derived from an EMBL/GenBank/DDBJ whole genome shotgun (WGS) entry which is preliminary data.</text>
</comment>